<evidence type="ECO:0000256" key="5">
    <source>
        <dbReference type="ARBA" id="ARBA00022842"/>
    </source>
</evidence>
<proteinExistence type="predicted"/>
<evidence type="ECO:0000256" key="1">
    <source>
        <dbReference type="ARBA" id="ARBA00001936"/>
    </source>
</evidence>
<evidence type="ECO:0000256" key="3">
    <source>
        <dbReference type="ARBA" id="ARBA00022723"/>
    </source>
</evidence>
<evidence type="ECO:0000256" key="4">
    <source>
        <dbReference type="ARBA" id="ARBA00022801"/>
    </source>
</evidence>
<dbReference type="InterPro" id="IPR000086">
    <property type="entry name" value="NUDIX_hydrolase_dom"/>
</dbReference>
<feature type="domain" description="Nudix hydrolase" evidence="7">
    <location>
        <begin position="11"/>
        <end position="226"/>
    </location>
</feature>
<comment type="cofactor">
    <cofactor evidence="2">
        <name>Mg(2+)</name>
        <dbReference type="ChEBI" id="CHEBI:18420"/>
    </cofactor>
</comment>
<accession>A0A6J7EHA2</accession>
<evidence type="ECO:0000313" key="8">
    <source>
        <dbReference type="EMBL" id="CAB4882767.1"/>
    </source>
</evidence>
<dbReference type="PANTHER" id="PTHR12318">
    <property type="entry name" value="TESTOSTERONE-REGULATED PROTEIN RP2"/>
    <property type="match status" value="1"/>
</dbReference>
<name>A0A6J7EHA2_9ZZZZ</name>
<dbReference type="CDD" id="cd18870">
    <property type="entry name" value="NUDIX_AcylCoAdiphos_Nudt19"/>
    <property type="match status" value="1"/>
</dbReference>
<organism evidence="8">
    <name type="scientific">freshwater metagenome</name>
    <dbReference type="NCBI Taxonomy" id="449393"/>
    <lineage>
        <taxon>unclassified sequences</taxon>
        <taxon>metagenomes</taxon>
        <taxon>ecological metagenomes</taxon>
    </lineage>
</organism>
<dbReference type="InterPro" id="IPR039121">
    <property type="entry name" value="NUDT19"/>
</dbReference>
<dbReference type="InterPro" id="IPR015797">
    <property type="entry name" value="NUDIX_hydrolase-like_dom_sf"/>
</dbReference>
<comment type="cofactor">
    <cofactor evidence="1">
        <name>Mn(2+)</name>
        <dbReference type="ChEBI" id="CHEBI:29035"/>
    </cofactor>
</comment>
<dbReference type="AlphaFoldDB" id="A0A6J7EHA2"/>
<dbReference type="Gene3D" id="3.90.79.10">
    <property type="entry name" value="Nucleoside Triphosphate Pyrophosphohydrolase"/>
    <property type="match status" value="1"/>
</dbReference>
<evidence type="ECO:0000256" key="6">
    <source>
        <dbReference type="ARBA" id="ARBA00023211"/>
    </source>
</evidence>
<evidence type="ECO:0000259" key="7">
    <source>
        <dbReference type="PROSITE" id="PS51462"/>
    </source>
</evidence>
<keyword evidence="4" id="KW-0378">Hydrolase</keyword>
<keyword evidence="3" id="KW-0479">Metal-binding</keyword>
<protein>
    <submittedName>
        <fullName evidence="8">Unannotated protein</fullName>
    </submittedName>
</protein>
<keyword evidence="5" id="KW-0460">Magnesium</keyword>
<dbReference type="EMBL" id="CAFBLP010000041">
    <property type="protein sequence ID" value="CAB4882767.1"/>
    <property type="molecule type" value="Genomic_DNA"/>
</dbReference>
<keyword evidence="6" id="KW-0464">Manganese</keyword>
<reference evidence="8" key="1">
    <citation type="submission" date="2020-05" db="EMBL/GenBank/DDBJ databases">
        <authorList>
            <person name="Chiriac C."/>
            <person name="Salcher M."/>
            <person name="Ghai R."/>
            <person name="Kavagutti S V."/>
        </authorList>
    </citation>
    <scope>NUCLEOTIDE SEQUENCE</scope>
</reference>
<dbReference type="SUPFAM" id="SSF55811">
    <property type="entry name" value="Nudix"/>
    <property type="match status" value="1"/>
</dbReference>
<evidence type="ECO:0000256" key="2">
    <source>
        <dbReference type="ARBA" id="ARBA00001946"/>
    </source>
</evidence>
<dbReference type="GO" id="GO:0016818">
    <property type="term" value="F:hydrolase activity, acting on acid anhydrides, in phosphorus-containing anhydrides"/>
    <property type="evidence" value="ECO:0007669"/>
    <property type="project" value="InterPro"/>
</dbReference>
<dbReference type="GO" id="GO:0046872">
    <property type="term" value="F:metal ion binding"/>
    <property type="evidence" value="ECO:0007669"/>
    <property type="project" value="UniProtKB-KW"/>
</dbReference>
<sequence length="280" mass="30420">MSEPFDPHSVPVKAAATVMLVRDAAEDQGAPKGIEVFMLRRTLQAVFAGGMYVFPGGRLDDVDGGPAMEAMCDGLSDARASELLQIPLGGLAYWVAAIRECFEEAGVLLARSADSGHEVRFDEAERAQRFTAARHQVHDGALDLIDLCQAEGLRLMTDSISYTAHWVTPIGEPRRFDTRFFLARAPHAQEPLHDDSETIASLWVRPADALARERAGELVMLPPTISCLRFLEPHTSADEALAAAASIGVPPRILPKVKWGEPGTRLEVVLPGEPGYDDMP</sequence>
<dbReference type="PROSITE" id="PS51462">
    <property type="entry name" value="NUDIX"/>
    <property type="match status" value="1"/>
</dbReference>
<gene>
    <name evidence="8" type="ORF">UFOPK3376_01713</name>
</gene>
<dbReference type="PANTHER" id="PTHR12318:SF0">
    <property type="entry name" value="ACYL-COENZYME A DIPHOSPHATASE NUDT19"/>
    <property type="match status" value="1"/>
</dbReference>